<name>A0A439DNP2_9MYCO</name>
<evidence type="ECO:0000313" key="2">
    <source>
        <dbReference type="Proteomes" id="UP000287177"/>
    </source>
</evidence>
<dbReference type="InterPro" id="IPR032710">
    <property type="entry name" value="NTF2-like_dom_sf"/>
</dbReference>
<reference evidence="1 2" key="1">
    <citation type="submission" date="2013-06" db="EMBL/GenBank/DDBJ databases">
        <title>The draft sequence of the Mycobacterium elephantis genome.</title>
        <authorList>
            <person name="Pettersson F.B."/>
            <person name="Das S."/>
            <person name="Dasgupta S."/>
            <person name="Bhattacharya A."/>
            <person name="Kirsebom L.A."/>
        </authorList>
    </citation>
    <scope>NUCLEOTIDE SEQUENCE [LARGE SCALE GENOMIC DNA]</scope>
    <source>
        <strain evidence="1 2">DSM 44368</strain>
    </source>
</reference>
<gene>
    <name evidence="1" type="ORF">MELE44368_06515</name>
</gene>
<keyword evidence="2" id="KW-1185">Reference proteome</keyword>
<evidence type="ECO:0008006" key="3">
    <source>
        <dbReference type="Google" id="ProtNLM"/>
    </source>
</evidence>
<dbReference type="EMBL" id="ATDN01000045">
    <property type="protein sequence ID" value="RWA16870.1"/>
    <property type="molecule type" value="Genomic_DNA"/>
</dbReference>
<comment type="caution">
    <text evidence="1">The sequence shown here is derived from an EMBL/GenBank/DDBJ whole genome shotgun (WGS) entry which is preliminary data.</text>
</comment>
<evidence type="ECO:0000313" key="1">
    <source>
        <dbReference type="EMBL" id="RWA16870.1"/>
    </source>
</evidence>
<dbReference type="SUPFAM" id="SSF54427">
    <property type="entry name" value="NTF2-like"/>
    <property type="match status" value="1"/>
</dbReference>
<sequence length="113" mass="13144">MRPDGDILTPEWRMWWKHMPDYRLVSPFECVAGDWGFSSCDTYAGTLADGTRLQLREWDYIWTDADGRIARWDWFVDTADWNPFLELIGLGPEGVTYQNYTVNFLREGGAGAR</sequence>
<organism evidence="1 2">
    <name type="scientific">Mycolicibacterium elephantis DSM 44368</name>
    <dbReference type="NCBI Taxonomy" id="1335622"/>
    <lineage>
        <taxon>Bacteria</taxon>
        <taxon>Bacillati</taxon>
        <taxon>Actinomycetota</taxon>
        <taxon>Actinomycetes</taxon>
        <taxon>Mycobacteriales</taxon>
        <taxon>Mycobacteriaceae</taxon>
        <taxon>Mycolicibacterium</taxon>
    </lineage>
</organism>
<dbReference type="RefSeq" id="WP_241566732.1">
    <property type="nucleotide sequence ID" value="NZ_ATDN01000045.1"/>
</dbReference>
<accession>A0A439DNP2</accession>
<protein>
    <recommendedName>
        <fullName evidence="3">SnoaL-like domain-containing protein</fullName>
    </recommendedName>
</protein>
<dbReference type="Proteomes" id="UP000287177">
    <property type="component" value="Unassembled WGS sequence"/>
</dbReference>
<proteinExistence type="predicted"/>
<dbReference type="Gene3D" id="3.10.450.50">
    <property type="match status" value="1"/>
</dbReference>
<dbReference type="AlphaFoldDB" id="A0A439DNP2"/>